<keyword evidence="1" id="KW-0812">Transmembrane</keyword>
<feature type="transmembrane region" description="Helical" evidence="1">
    <location>
        <begin position="25"/>
        <end position="44"/>
    </location>
</feature>
<organism evidence="2 3">
    <name type="scientific">Hymenobacter montanus</name>
    <dbReference type="NCBI Taxonomy" id="2771359"/>
    <lineage>
        <taxon>Bacteria</taxon>
        <taxon>Pseudomonadati</taxon>
        <taxon>Bacteroidota</taxon>
        <taxon>Cytophagia</taxon>
        <taxon>Cytophagales</taxon>
        <taxon>Hymenobacteraceae</taxon>
        <taxon>Hymenobacter</taxon>
    </lineage>
</organism>
<dbReference type="RefSeq" id="WP_191005290.1">
    <property type="nucleotide sequence ID" value="NZ_JACXAD010000011.1"/>
</dbReference>
<dbReference type="Proteomes" id="UP000612233">
    <property type="component" value="Unassembled WGS sequence"/>
</dbReference>
<protein>
    <submittedName>
        <fullName evidence="2">Uncharacterized protein</fullName>
    </submittedName>
</protein>
<sequence length="84" mass="9999">MRHLPARYRNGYHRTLTRQQRRNRWLLYGALVLLTITSNCYVARCQRVEPVTEPGRWAILSFTDAEYTKLGRSEYIIDRLGLDK</sequence>
<name>A0A927GJJ4_9BACT</name>
<evidence type="ECO:0000313" key="3">
    <source>
        <dbReference type="Proteomes" id="UP000612233"/>
    </source>
</evidence>
<dbReference type="AlphaFoldDB" id="A0A927GJJ4"/>
<evidence type="ECO:0000313" key="2">
    <source>
        <dbReference type="EMBL" id="MBD2768475.1"/>
    </source>
</evidence>
<keyword evidence="3" id="KW-1185">Reference proteome</keyword>
<dbReference type="EMBL" id="JACXAD010000011">
    <property type="protein sequence ID" value="MBD2768475.1"/>
    <property type="molecule type" value="Genomic_DNA"/>
</dbReference>
<accession>A0A927GJJ4</accession>
<evidence type="ECO:0000256" key="1">
    <source>
        <dbReference type="SAM" id="Phobius"/>
    </source>
</evidence>
<comment type="caution">
    <text evidence="2">The sequence shown here is derived from an EMBL/GenBank/DDBJ whole genome shotgun (WGS) entry which is preliminary data.</text>
</comment>
<keyword evidence="1" id="KW-0472">Membrane</keyword>
<keyword evidence="1" id="KW-1133">Transmembrane helix</keyword>
<gene>
    <name evidence="2" type="ORF">IC235_11300</name>
</gene>
<reference evidence="2" key="1">
    <citation type="submission" date="2020-09" db="EMBL/GenBank/DDBJ databases">
        <authorList>
            <person name="Kim M.K."/>
        </authorList>
    </citation>
    <scope>NUCLEOTIDE SEQUENCE</scope>
    <source>
        <strain evidence="2">BT664</strain>
    </source>
</reference>
<proteinExistence type="predicted"/>